<evidence type="ECO:0000313" key="4">
    <source>
        <dbReference type="Proteomes" id="UP000078546"/>
    </source>
</evidence>
<protein>
    <submittedName>
        <fullName evidence="3">Uncharacterized protein</fullName>
    </submittedName>
</protein>
<name>A0A1A8XF09_PLAOA</name>
<sequence>MLYYILYRYPFLPDLSLNDINSEGNTERIIDNTAECTKHIKALTPGNKDFMNICSEFLKNLDMLTLLQADAIPRTCESQSDLPIDSIDNCVYEIKAINENEFQKRATYHGDTHSQAHQDDSASHGSPKLQHSSYGDEASGVSPPGKMLSSVVTPIGITLGFTPIRQWLLGQKQGMNKIQVNLDED</sequence>
<gene>
    <name evidence="3" type="ORF">POVCU1_077130</name>
    <name evidence="2" type="ORF">POVCU2_0064190</name>
</gene>
<organism evidence="3 4">
    <name type="scientific">Plasmodium ovale curtisi</name>
    <dbReference type="NCBI Taxonomy" id="864141"/>
    <lineage>
        <taxon>Eukaryota</taxon>
        <taxon>Sar</taxon>
        <taxon>Alveolata</taxon>
        <taxon>Apicomplexa</taxon>
        <taxon>Aconoidasida</taxon>
        <taxon>Haemosporida</taxon>
        <taxon>Plasmodiidae</taxon>
        <taxon>Plasmodium</taxon>
        <taxon>Plasmodium (Plasmodium)</taxon>
    </lineage>
</organism>
<feature type="region of interest" description="Disordered" evidence="1">
    <location>
        <begin position="109"/>
        <end position="145"/>
    </location>
</feature>
<evidence type="ECO:0000256" key="1">
    <source>
        <dbReference type="SAM" id="MobiDB-lite"/>
    </source>
</evidence>
<reference evidence="3" key="2">
    <citation type="submission" date="2016-05" db="EMBL/GenBank/DDBJ databases">
        <authorList>
            <person name="Lavstsen T."/>
            <person name="Jespersen J.S."/>
        </authorList>
    </citation>
    <scope>NUCLEOTIDE SEQUENCE [LARGE SCALE GENOMIC DNA]</scope>
</reference>
<dbReference type="AlphaFoldDB" id="A0A1A8XF09"/>
<accession>A0A1A8XF09</accession>
<dbReference type="Proteomes" id="UP000078546">
    <property type="component" value="Unassembled WGS sequence"/>
</dbReference>
<dbReference type="EMBL" id="FLQV01003433">
    <property type="protein sequence ID" value="SBT02462.1"/>
    <property type="molecule type" value="Genomic_DNA"/>
</dbReference>
<dbReference type="EMBL" id="FLQU01001002">
    <property type="protein sequence ID" value="SBS90879.1"/>
    <property type="molecule type" value="Genomic_DNA"/>
</dbReference>
<evidence type="ECO:0000313" key="2">
    <source>
        <dbReference type="EMBL" id="SBS90879.1"/>
    </source>
</evidence>
<reference evidence="4 5" key="1">
    <citation type="submission" date="2016-05" db="EMBL/GenBank/DDBJ databases">
        <authorList>
            <person name="Naeem Raeece"/>
        </authorList>
    </citation>
    <scope>NUCLEOTIDE SEQUENCE [LARGE SCALE GENOMIC DNA]</scope>
</reference>
<proteinExistence type="predicted"/>
<evidence type="ECO:0000313" key="5">
    <source>
        <dbReference type="Proteomes" id="UP000078560"/>
    </source>
</evidence>
<evidence type="ECO:0000313" key="3">
    <source>
        <dbReference type="EMBL" id="SBT02462.1"/>
    </source>
</evidence>
<feature type="compositionally biased region" description="Basic and acidic residues" evidence="1">
    <location>
        <begin position="109"/>
        <end position="122"/>
    </location>
</feature>
<dbReference type="Proteomes" id="UP000078560">
    <property type="component" value="Unassembled WGS sequence"/>
</dbReference>